<dbReference type="CDD" id="cd00564">
    <property type="entry name" value="TMP_TenI"/>
    <property type="match status" value="1"/>
</dbReference>
<dbReference type="OrthoDB" id="7159061at2"/>
<evidence type="ECO:0000259" key="1">
    <source>
        <dbReference type="Pfam" id="PF02581"/>
    </source>
</evidence>
<reference evidence="2 3" key="1">
    <citation type="journal article" date="2012" name="Stand. Genomic Sci.">
        <title>Complete genome sequence of the facultatively chemolithoautotrophic and methylotrophic alpha Proteobacterium Starkeya novella type strain (ATCC 8093(T)).</title>
        <authorList>
            <person name="Kappler U."/>
            <person name="Davenport K."/>
            <person name="Beatson S."/>
            <person name="Lucas S."/>
            <person name="Lapidus A."/>
            <person name="Copeland A."/>
            <person name="Berry K.W."/>
            <person name="Glavina Del Rio T."/>
            <person name="Hammon N."/>
            <person name="Dalin E."/>
            <person name="Tice H."/>
            <person name="Pitluck S."/>
            <person name="Richardson P."/>
            <person name="Bruce D."/>
            <person name="Goodwin L.A."/>
            <person name="Han C."/>
            <person name="Tapia R."/>
            <person name="Detter J.C."/>
            <person name="Chang Y.J."/>
            <person name="Jeffries C.D."/>
            <person name="Land M."/>
            <person name="Hauser L."/>
            <person name="Kyrpides N.C."/>
            <person name="Goker M."/>
            <person name="Ivanova N."/>
            <person name="Klenk H.P."/>
            <person name="Woyke T."/>
        </authorList>
    </citation>
    <scope>NUCLEOTIDE SEQUENCE [LARGE SCALE GENOMIC DNA]</scope>
    <source>
        <strain evidence="3">ATCC 8093 / DSM 506 / JCM 20403 / CCM 1077 / IAM 12100 / NBRC 12443 / NCIMB 10456</strain>
    </source>
</reference>
<dbReference type="SUPFAM" id="SSF51391">
    <property type="entry name" value="Thiamin phosphate synthase"/>
    <property type="match status" value="1"/>
</dbReference>
<dbReference type="InterPro" id="IPR022998">
    <property type="entry name" value="ThiamineP_synth_TenI"/>
</dbReference>
<gene>
    <name evidence="2" type="ordered locus">Snov_3075</name>
</gene>
<dbReference type="Pfam" id="PF02581">
    <property type="entry name" value="TMP-TENI"/>
    <property type="match status" value="1"/>
</dbReference>
<keyword evidence="3" id="KW-1185">Reference proteome</keyword>
<dbReference type="InterPro" id="IPR036206">
    <property type="entry name" value="ThiamineP_synth_sf"/>
</dbReference>
<organism evidence="2 3">
    <name type="scientific">Ancylobacter novellus (strain ATCC 8093 / DSM 506 / JCM 20403 / CCM 1077 / IAM 12100 / NBRC 12443 / NCIMB 10456)</name>
    <name type="common">Starkeya novella</name>
    <dbReference type="NCBI Taxonomy" id="639283"/>
    <lineage>
        <taxon>Bacteria</taxon>
        <taxon>Pseudomonadati</taxon>
        <taxon>Pseudomonadota</taxon>
        <taxon>Alphaproteobacteria</taxon>
        <taxon>Hyphomicrobiales</taxon>
        <taxon>Xanthobacteraceae</taxon>
        <taxon>Ancylobacter</taxon>
    </lineage>
</organism>
<accession>D7A7B9</accession>
<sequence length="217" mass="22047">MARPTPEPARPVPRLYVLVPPLEAEGEIAAHAEALRAAGTEADIAAVLVRPGKATEGRAAEALQPLVAACHAIGAACLVDGNATLATAIGADGAHLDGVVALKGAIAVLRPHGIAGAGGLRTKHDAMSAAETGADYVMFGEPDAAGRRPPFDATLERTEWWAQLFEPPCVAYARTLEEVDALIEAGADFVAVDGLVLDAPSEGVRALAQRLAAGGAA</sequence>
<evidence type="ECO:0000313" key="2">
    <source>
        <dbReference type="EMBL" id="ADH90350.1"/>
    </source>
</evidence>
<dbReference type="RefSeq" id="WP_013167853.1">
    <property type="nucleotide sequence ID" value="NC_014217.1"/>
</dbReference>
<evidence type="ECO:0000313" key="3">
    <source>
        <dbReference type="Proteomes" id="UP000006633"/>
    </source>
</evidence>
<dbReference type="Gene3D" id="3.20.20.70">
    <property type="entry name" value="Aldolase class I"/>
    <property type="match status" value="1"/>
</dbReference>
<dbReference type="GO" id="GO:0009228">
    <property type="term" value="P:thiamine biosynthetic process"/>
    <property type="evidence" value="ECO:0007669"/>
    <property type="project" value="UniProtKB-KW"/>
</dbReference>
<dbReference type="Proteomes" id="UP000006633">
    <property type="component" value="Chromosome"/>
</dbReference>
<name>D7A7B9_ANCN5</name>
<dbReference type="KEGG" id="sno:Snov_3075"/>
<feature type="domain" description="Thiamine phosphate synthase/TenI" evidence="1">
    <location>
        <begin position="32"/>
        <end position="192"/>
    </location>
</feature>
<dbReference type="HOGENOM" id="CLU_018272_3_1_5"/>
<dbReference type="InterPro" id="IPR013785">
    <property type="entry name" value="Aldolase_TIM"/>
</dbReference>
<dbReference type="AlphaFoldDB" id="D7A7B9"/>
<dbReference type="STRING" id="639283.Snov_3075"/>
<protein>
    <submittedName>
        <fullName evidence="2">Thiamine monophosphate synthase</fullName>
    </submittedName>
</protein>
<dbReference type="EMBL" id="CP002026">
    <property type="protein sequence ID" value="ADH90350.1"/>
    <property type="molecule type" value="Genomic_DNA"/>
</dbReference>
<proteinExistence type="predicted"/>
<dbReference type="eggNOG" id="COG0352">
    <property type="taxonomic scope" value="Bacteria"/>
</dbReference>